<dbReference type="Proteomes" id="UP000296469">
    <property type="component" value="Chromosome"/>
</dbReference>
<feature type="region of interest" description="Disordered" evidence="1">
    <location>
        <begin position="35"/>
        <end position="54"/>
    </location>
</feature>
<keyword evidence="2" id="KW-0732">Signal</keyword>
<name>A0A4P7SG52_9CELL</name>
<dbReference type="OrthoDB" id="3784033at2"/>
<sequence length="324" mass="32995">MPLVVARAGRARRRPAPAAAVAAAVLAGTLTACGPPAPTPSTTTPAPTATDAGPLPDDVARALAVEVAQARTDRVARVVELRVRNAGPVDVTVVEGRLTTATTAAPAVTEKEREIRGGSTRAMRAALAAPTCPAVATGTAGPDPAPVVELDVVDAEGRAGTVRVVPTDETDDLRRVHGEDCAAAAVAAGLRLGLDDALVTREEDGRPVADLVLRVEPVAGGPHVRLVQVGGTTLLRPAAALGPWVVDVDSAHPPADGRVVLPVVPARCDVHAIAEDKRGTVLGVRAVVDGVEQPELYVAASAQLRGALHEFVRAACGVPDDART</sequence>
<accession>A0A4P7SG52</accession>
<reference evidence="3 4" key="1">
    <citation type="submission" date="2019-04" db="EMBL/GenBank/DDBJ databases">
        <title>Isolation and identification of Cellulomonas shaoxiangyii sp. Nov. isolated from feces of the Tibetan antelopes (Pantholops hodgsonii) in the Qinghai-Tibet plateau of China.</title>
        <authorList>
            <person name="Tian Z."/>
        </authorList>
    </citation>
    <scope>NUCLEOTIDE SEQUENCE [LARGE SCALE GENOMIC DNA]</scope>
    <source>
        <strain evidence="3 4">Z28</strain>
    </source>
</reference>
<dbReference type="AlphaFoldDB" id="A0A4P7SG52"/>
<evidence type="ECO:0000256" key="1">
    <source>
        <dbReference type="SAM" id="MobiDB-lite"/>
    </source>
</evidence>
<dbReference type="KEGG" id="celz:E5225_02425"/>
<dbReference type="PROSITE" id="PS51257">
    <property type="entry name" value="PROKAR_LIPOPROTEIN"/>
    <property type="match status" value="1"/>
</dbReference>
<keyword evidence="4" id="KW-1185">Reference proteome</keyword>
<evidence type="ECO:0000256" key="2">
    <source>
        <dbReference type="SAM" id="SignalP"/>
    </source>
</evidence>
<dbReference type="RefSeq" id="WP_135974165.1">
    <property type="nucleotide sequence ID" value="NZ_CP039291.1"/>
</dbReference>
<proteinExistence type="predicted"/>
<gene>
    <name evidence="3" type="ORF">E5225_02425</name>
</gene>
<evidence type="ECO:0000313" key="4">
    <source>
        <dbReference type="Proteomes" id="UP000296469"/>
    </source>
</evidence>
<feature type="chain" id="PRO_5039530504" evidence="2">
    <location>
        <begin position="33"/>
        <end position="324"/>
    </location>
</feature>
<evidence type="ECO:0000313" key="3">
    <source>
        <dbReference type="EMBL" id="QCB92578.1"/>
    </source>
</evidence>
<protein>
    <submittedName>
        <fullName evidence="3">Uncharacterized protein</fullName>
    </submittedName>
</protein>
<dbReference type="EMBL" id="CP039291">
    <property type="protein sequence ID" value="QCB92578.1"/>
    <property type="molecule type" value="Genomic_DNA"/>
</dbReference>
<organism evidence="3 4">
    <name type="scientific">Cellulomonas shaoxiangyii</name>
    <dbReference type="NCBI Taxonomy" id="2566013"/>
    <lineage>
        <taxon>Bacteria</taxon>
        <taxon>Bacillati</taxon>
        <taxon>Actinomycetota</taxon>
        <taxon>Actinomycetes</taxon>
        <taxon>Micrococcales</taxon>
        <taxon>Cellulomonadaceae</taxon>
        <taxon>Cellulomonas</taxon>
    </lineage>
</organism>
<feature type="signal peptide" evidence="2">
    <location>
        <begin position="1"/>
        <end position="32"/>
    </location>
</feature>